<gene>
    <name evidence="1" type="ORF">A2161_14925</name>
</gene>
<proteinExistence type="predicted"/>
<reference evidence="1 2" key="1">
    <citation type="journal article" date="2016" name="Nat. Commun.">
        <title>Thousands of microbial genomes shed light on interconnected biogeochemical processes in an aquifer system.</title>
        <authorList>
            <person name="Anantharaman K."/>
            <person name="Brown C.T."/>
            <person name="Hug L.A."/>
            <person name="Sharon I."/>
            <person name="Castelle C.J."/>
            <person name="Probst A.J."/>
            <person name="Thomas B.C."/>
            <person name="Singh A."/>
            <person name="Wilkins M.J."/>
            <person name="Karaoz U."/>
            <person name="Brodie E.L."/>
            <person name="Williams K.H."/>
            <person name="Hubbard S.S."/>
            <person name="Banfield J.F."/>
        </authorList>
    </citation>
    <scope>NUCLEOTIDE SEQUENCE [LARGE SCALE GENOMIC DNA]</scope>
</reference>
<name>A0A1F7RXP2_9BACT</name>
<dbReference type="AlphaFoldDB" id="A0A1F7RXP2"/>
<dbReference type="Proteomes" id="UP000179266">
    <property type="component" value="Unassembled WGS sequence"/>
</dbReference>
<comment type="caution">
    <text evidence="1">The sequence shown here is derived from an EMBL/GenBank/DDBJ whole genome shotgun (WGS) entry which is preliminary data.</text>
</comment>
<sequence length="65" mass="7653">MVILTPFKLYRNIVQFKFQVVKIIFSGNTPKIFILLCHSFLKVVFWIYEDSMVCVHVFSRNAAVL</sequence>
<evidence type="ECO:0000313" key="1">
    <source>
        <dbReference type="EMBL" id="OGL45764.1"/>
    </source>
</evidence>
<accession>A0A1F7RXP2</accession>
<evidence type="ECO:0000313" key="2">
    <source>
        <dbReference type="Proteomes" id="UP000179266"/>
    </source>
</evidence>
<dbReference type="EMBL" id="MGDD01000161">
    <property type="protein sequence ID" value="OGL45764.1"/>
    <property type="molecule type" value="Genomic_DNA"/>
</dbReference>
<organism evidence="1 2">
    <name type="scientific">Candidatus Schekmanbacteria bacterium RBG_13_48_7</name>
    <dbReference type="NCBI Taxonomy" id="1817878"/>
    <lineage>
        <taxon>Bacteria</taxon>
        <taxon>Candidatus Schekmaniibacteriota</taxon>
    </lineage>
</organism>
<protein>
    <submittedName>
        <fullName evidence="1">Uncharacterized protein</fullName>
    </submittedName>
</protein>